<dbReference type="InterPro" id="IPR016035">
    <property type="entry name" value="Acyl_Trfase/lysoPLipase"/>
</dbReference>
<accession>A0A369WSG5</accession>
<dbReference type="PANTHER" id="PTHR14226">
    <property type="entry name" value="NEUROPATHY TARGET ESTERASE/SWISS CHEESE D.MELANOGASTER"/>
    <property type="match status" value="1"/>
</dbReference>
<evidence type="ECO:0000259" key="5">
    <source>
        <dbReference type="PROSITE" id="PS51635"/>
    </source>
</evidence>
<feature type="short sequence motif" description="GXSXG" evidence="4">
    <location>
        <begin position="36"/>
        <end position="40"/>
    </location>
</feature>
<dbReference type="Gene3D" id="3.40.1090.10">
    <property type="entry name" value="Cytosolic phospholipase A2 catalytic domain"/>
    <property type="match status" value="1"/>
</dbReference>
<keyword evidence="3 4" id="KW-0443">Lipid metabolism</keyword>
<dbReference type="GO" id="GO:0016787">
    <property type="term" value="F:hydrolase activity"/>
    <property type="evidence" value="ECO:0007669"/>
    <property type="project" value="UniProtKB-UniRule"/>
</dbReference>
<evidence type="ECO:0000313" key="6">
    <source>
        <dbReference type="EMBL" id="RDE24501.1"/>
    </source>
</evidence>
<proteinExistence type="predicted"/>
<evidence type="ECO:0000313" key="7">
    <source>
        <dbReference type="Proteomes" id="UP000253769"/>
    </source>
</evidence>
<dbReference type="OrthoDB" id="5290098at2"/>
<keyword evidence="2 4" id="KW-0442">Lipid degradation</keyword>
<evidence type="ECO:0000256" key="2">
    <source>
        <dbReference type="ARBA" id="ARBA00022963"/>
    </source>
</evidence>
<evidence type="ECO:0000256" key="1">
    <source>
        <dbReference type="ARBA" id="ARBA00022801"/>
    </source>
</evidence>
<evidence type="ECO:0000256" key="4">
    <source>
        <dbReference type="PROSITE-ProRule" id="PRU01161"/>
    </source>
</evidence>
<dbReference type="Pfam" id="PF01734">
    <property type="entry name" value="Patatin"/>
    <property type="match status" value="1"/>
</dbReference>
<comment type="caution">
    <text evidence="4">Lacks conserved residue(s) required for the propagation of feature annotation.</text>
</comment>
<dbReference type="PROSITE" id="PS51635">
    <property type="entry name" value="PNPLA"/>
    <property type="match status" value="1"/>
</dbReference>
<comment type="caution">
    <text evidence="6">The sequence shown here is derived from an EMBL/GenBank/DDBJ whole genome shotgun (WGS) entry which is preliminary data.</text>
</comment>
<dbReference type="AlphaFoldDB" id="A0A369WSG5"/>
<feature type="active site" description="Nucleophile" evidence="4">
    <location>
        <position position="38"/>
    </location>
</feature>
<reference evidence="6 7" key="1">
    <citation type="submission" date="2018-07" db="EMBL/GenBank/DDBJ databases">
        <title>Motiliproteus coralliicola sp. nov., a bacterium isolated from Coral.</title>
        <authorList>
            <person name="Wang G."/>
        </authorList>
    </citation>
    <scope>NUCLEOTIDE SEQUENCE [LARGE SCALE GENOMIC DNA]</scope>
    <source>
        <strain evidence="6 7">C34</strain>
    </source>
</reference>
<protein>
    <submittedName>
        <fullName evidence="6">Patatin</fullName>
    </submittedName>
</protein>
<dbReference type="EMBL" id="QQOH01000001">
    <property type="protein sequence ID" value="RDE24501.1"/>
    <property type="molecule type" value="Genomic_DNA"/>
</dbReference>
<dbReference type="PANTHER" id="PTHR14226:SF76">
    <property type="entry name" value="NTE FAMILY PROTEIN RSSA"/>
    <property type="match status" value="1"/>
</dbReference>
<feature type="active site" description="Proton acceptor" evidence="4">
    <location>
        <position position="154"/>
    </location>
</feature>
<dbReference type="InterPro" id="IPR002641">
    <property type="entry name" value="PNPLA_dom"/>
</dbReference>
<dbReference type="GO" id="GO:0016042">
    <property type="term" value="P:lipid catabolic process"/>
    <property type="evidence" value="ECO:0007669"/>
    <property type="project" value="UniProtKB-UniRule"/>
</dbReference>
<name>A0A369WSG5_9GAMM</name>
<keyword evidence="7" id="KW-1185">Reference proteome</keyword>
<dbReference type="SUPFAM" id="SSF52151">
    <property type="entry name" value="FabD/lysophospholipase-like"/>
    <property type="match status" value="1"/>
</dbReference>
<dbReference type="RefSeq" id="WP_114694087.1">
    <property type="nucleotide sequence ID" value="NZ_QQOH01000001.1"/>
</dbReference>
<keyword evidence="1 4" id="KW-0378">Hydrolase</keyword>
<organism evidence="6 7">
    <name type="scientific">Motiliproteus coralliicola</name>
    <dbReference type="NCBI Taxonomy" id="2283196"/>
    <lineage>
        <taxon>Bacteria</taxon>
        <taxon>Pseudomonadati</taxon>
        <taxon>Pseudomonadota</taxon>
        <taxon>Gammaproteobacteria</taxon>
        <taxon>Oceanospirillales</taxon>
        <taxon>Oceanospirillaceae</taxon>
        <taxon>Motiliproteus</taxon>
    </lineage>
</organism>
<sequence length="302" mass="32963">MKIGLALGGGASRGWSHIGVINTLSDYGIEPDIVCGTSIGSLVGAAYVTGNLRKLEDWVTSLSKLQTARFFEINRSFNGFVNTERLHDFLEQYVATDQARIEKLDKQYASVATELHSGREIWMTRGSVLEAVWASIALPGLFPAIKHQDRWLVDGGLVNPVPVSVCRALGADIVIAVNLNGDIVGKRPREPQAQSETVPKTSNGVVDRISDLVSEYTASVFTPTKDDNEPPSLFDSIAGSINITQDRITRSRMAGDPPDILLSPKLGHIGLLEFYRADEAINEGRDSVVRLLPEIKHVMGRD</sequence>
<dbReference type="InterPro" id="IPR050301">
    <property type="entry name" value="NTE"/>
</dbReference>
<dbReference type="Proteomes" id="UP000253769">
    <property type="component" value="Unassembled WGS sequence"/>
</dbReference>
<feature type="domain" description="PNPLA" evidence="5">
    <location>
        <begin position="5"/>
        <end position="167"/>
    </location>
</feature>
<feature type="short sequence motif" description="DGA/G" evidence="4">
    <location>
        <begin position="154"/>
        <end position="156"/>
    </location>
</feature>
<evidence type="ECO:0000256" key="3">
    <source>
        <dbReference type="ARBA" id="ARBA00023098"/>
    </source>
</evidence>
<gene>
    <name evidence="6" type="ORF">DV711_02620</name>
</gene>